<dbReference type="OrthoDB" id="427567at2"/>
<sequence length="127" mass="14126" precursor="true">MSDTFTLRFAAAISATALAALAVLAAQAGRANAQEFDCRRAGMASERTICRSDVLGALDEKMSGLYAELKQSYGRRSERDQLKRYQRQFLAARNDCGRDTECIKGAYLDQIGVLQAQIERNNRLSER</sequence>
<organism evidence="3 4">
    <name type="scientific">Hyphomicrobium denitrificans (strain ATCC 51888 / DSM 1869 / NCIMB 11706 / TK 0415)</name>
    <dbReference type="NCBI Taxonomy" id="582899"/>
    <lineage>
        <taxon>Bacteria</taxon>
        <taxon>Pseudomonadati</taxon>
        <taxon>Pseudomonadota</taxon>
        <taxon>Alphaproteobacteria</taxon>
        <taxon>Hyphomicrobiales</taxon>
        <taxon>Hyphomicrobiaceae</taxon>
        <taxon>Hyphomicrobium</taxon>
    </lineage>
</organism>
<feature type="chain" id="PRO_5003116275" description="Lysozyme inhibitor LprI-like N-terminal domain-containing protein" evidence="1">
    <location>
        <begin position="34"/>
        <end position="127"/>
    </location>
</feature>
<gene>
    <name evidence="3" type="ordered locus">Hden_2394</name>
</gene>
<protein>
    <recommendedName>
        <fullName evidence="2">Lysozyme inhibitor LprI-like N-terminal domain-containing protein</fullName>
    </recommendedName>
</protein>
<dbReference type="Proteomes" id="UP000002033">
    <property type="component" value="Chromosome"/>
</dbReference>
<keyword evidence="1" id="KW-0732">Signal</keyword>
<keyword evidence="4" id="KW-1185">Reference proteome</keyword>
<dbReference type="KEGG" id="hdn:Hden_2394"/>
<dbReference type="InterPro" id="IPR009739">
    <property type="entry name" value="LprI-like_N"/>
</dbReference>
<evidence type="ECO:0000313" key="4">
    <source>
        <dbReference type="Proteomes" id="UP000002033"/>
    </source>
</evidence>
<reference evidence="4" key="1">
    <citation type="journal article" date="2011" name="J. Bacteriol.">
        <title>Genome sequences of eight morphologically diverse alphaproteobacteria.</title>
        <authorList>
            <consortium name="US DOE Joint Genome Institute"/>
            <person name="Brown P.J."/>
            <person name="Kysela D.T."/>
            <person name="Buechlein A."/>
            <person name="Hemmerich C."/>
            <person name="Brun Y.V."/>
        </authorList>
    </citation>
    <scope>NUCLEOTIDE SEQUENCE [LARGE SCALE GENOMIC DNA]</scope>
    <source>
        <strain evidence="4">ATCC 51888 / DSM 1869 / NCIB 11706 / TK 0415</strain>
    </source>
</reference>
<evidence type="ECO:0000313" key="3">
    <source>
        <dbReference type="EMBL" id="ADJ24191.1"/>
    </source>
</evidence>
<dbReference type="PANTHER" id="PTHR37549">
    <property type="entry name" value="LIPOPROTEIN LPRI"/>
    <property type="match status" value="1"/>
</dbReference>
<feature type="signal peptide" evidence="1">
    <location>
        <begin position="1"/>
        <end position="33"/>
    </location>
</feature>
<dbReference type="Pfam" id="PF07007">
    <property type="entry name" value="LprI"/>
    <property type="match status" value="1"/>
</dbReference>
<name>D8JRX3_HYPDA</name>
<evidence type="ECO:0000259" key="2">
    <source>
        <dbReference type="Pfam" id="PF07007"/>
    </source>
</evidence>
<evidence type="ECO:0000256" key="1">
    <source>
        <dbReference type="SAM" id="SignalP"/>
    </source>
</evidence>
<dbReference type="InterPro" id="IPR052755">
    <property type="entry name" value="Lysozyme_Inhibitor_LprI"/>
</dbReference>
<dbReference type="EMBL" id="CP002083">
    <property type="protein sequence ID" value="ADJ24191.1"/>
    <property type="molecule type" value="Genomic_DNA"/>
</dbReference>
<feature type="domain" description="Lysozyme inhibitor LprI-like N-terminal" evidence="2">
    <location>
        <begin position="39"/>
        <end position="112"/>
    </location>
</feature>
<dbReference type="HOGENOM" id="CLU_159935_0_0_5"/>
<dbReference type="GO" id="GO:0005576">
    <property type="term" value="C:extracellular region"/>
    <property type="evidence" value="ECO:0007669"/>
    <property type="project" value="TreeGrafter"/>
</dbReference>
<proteinExistence type="predicted"/>
<dbReference type="RefSeq" id="WP_013216350.1">
    <property type="nucleotide sequence ID" value="NC_014313.1"/>
</dbReference>
<accession>D8JRX3</accession>
<dbReference type="STRING" id="582899.Hden_2394"/>
<dbReference type="eggNOG" id="COG4461">
    <property type="taxonomic scope" value="Bacteria"/>
</dbReference>
<dbReference type="PANTHER" id="PTHR37549:SF1">
    <property type="entry name" value="LIPOPROTEIN LPRI"/>
    <property type="match status" value="1"/>
</dbReference>
<dbReference type="AlphaFoldDB" id="D8JRX3"/>